<sequence>MQNVLVQPICGAFATSSNKTACRHFTQRSRALPIMGSREQPAALLEGRRIYLGNLLYVVRPVEIEDMLRDNDFGNFEKIVISVDPVNGRNPGYCFVDFVERADAERALASLCVDIRGRPVKVGPCEPKKQRQRVWGREAEPNDKRWGNWTGQQEPGAEGTGDSPYEAMGHFDKVVGTDGDGRRLYIGGLTRMIDQQHAQQEMQDLLAGFTPKEIGKRVTPHMETRSKPGNHHYCFVDFETVEEAAAVIKALNGKEYAGGALQVSVAQRIPVRIREPSRLQKEDSSWRGRPTPQSDRPKDEQSSTGWTRPAPRESKDDWPTMSSQSSANSNQPSWPVSRTEKRSEPDRSSWKRMGSSTPNSSSNKTDQPLRSLASSNWRQKA</sequence>
<dbReference type="InterPro" id="IPR000504">
    <property type="entry name" value="RRM_dom"/>
</dbReference>
<dbReference type="SMART" id="SM00360">
    <property type="entry name" value="RRM"/>
    <property type="match status" value="2"/>
</dbReference>
<dbReference type="RefSeq" id="XP_045266039.1">
    <property type="nucleotide sequence ID" value="XM_045407118.1"/>
</dbReference>
<protein>
    <recommendedName>
        <fullName evidence="4">RRM domain-containing protein</fullName>
    </recommendedName>
</protein>
<reference evidence="5" key="2">
    <citation type="submission" date="2020-03" db="EMBL/GenBank/DDBJ databases">
        <authorList>
            <person name="Fu F.-F."/>
            <person name="Chen J."/>
        </authorList>
    </citation>
    <scope>NUCLEOTIDE SEQUENCE</scope>
    <source>
        <strain evidence="5">Lc1</strain>
    </source>
</reference>
<name>A0A8H4CMW3_COLGL</name>
<evidence type="ECO:0000313" key="5">
    <source>
        <dbReference type="EMBL" id="KAF3806880.1"/>
    </source>
</evidence>
<comment type="caution">
    <text evidence="5">The sequence shown here is derived from an EMBL/GenBank/DDBJ whole genome shotgun (WGS) entry which is preliminary data.</text>
</comment>
<reference evidence="5" key="1">
    <citation type="journal article" date="2020" name="Phytopathology">
        <title>Genome sequence and comparative analysis of Colletotrichum gloeosporioides isolated from Liriodendron leaves.</title>
        <authorList>
            <person name="Fu F.F."/>
            <person name="Hao Z."/>
            <person name="Wang P."/>
            <person name="Lu Y."/>
            <person name="Xue L.J."/>
            <person name="Wei G."/>
            <person name="Tian Y."/>
            <person name="Baishi H."/>
            <person name="Xu H."/>
            <person name="Shi J."/>
            <person name="Cheng T."/>
            <person name="Wang G."/>
            <person name="Yi Y."/>
            <person name="Chen J."/>
        </authorList>
    </citation>
    <scope>NUCLEOTIDE SEQUENCE</scope>
    <source>
        <strain evidence="5">Lc1</strain>
    </source>
</reference>
<feature type="compositionally biased region" description="Basic and acidic residues" evidence="3">
    <location>
        <begin position="338"/>
        <end position="349"/>
    </location>
</feature>
<feature type="domain" description="RRM" evidence="4">
    <location>
        <begin position="48"/>
        <end position="127"/>
    </location>
</feature>
<keyword evidence="1 2" id="KW-0694">RNA-binding</keyword>
<dbReference type="EMBL" id="WVTB01000032">
    <property type="protein sequence ID" value="KAF3806880.1"/>
    <property type="molecule type" value="Genomic_DNA"/>
</dbReference>
<evidence type="ECO:0000256" key="2">
    <source>
        <dbReference type="PROSITE-ProRule" id="PRU00176"/>
    </source>
</evidence>
<dbReference type="InterPro" id="IPR035979">
    <property type="entry name" value="RBD_domain_sf"/>
</dbReference>
<evidence type="ECO:0000256" key="1">
    <source>
        <dbReference type="ARBA" id="ARBA00022884"/>
    </source>
</evidence>
<dbReference type="Proteomes" id="UP000613401">
    <property type="component" value="Unassembled WGS sequence"/>
</dbReference>
<dbReference type="Pfam" id="PF00076">
    <property type="entry name" value="RRM_1"/>
    <property type="match status" value="2"/>
</dbReference>
<dbReference type="SUPFAM" id="SSF54928">
    <property type="entry name" value="RNA-binding domain, RBD"/>
    <property type="match status" value="1"/>
</dbReference>
<feature type="compositionally biased region" description="Low complexity" evidence="3">
    <location>
        <begin position="322"/>
        <end position="333"/>
    </location>
</feature>
<dbReference type="GeneID" id="69014276"/>
<organism evidence="5 6">
    <name type="scientific">Colletotrichum gloeosporioides</name>
    <name type="common">Anthracnose fungus</name>
    <name type="synonym">Glomerella cingulata</name>
    <dbReference type="NCBI Taxonomy" id="474922"/>
    <lineage>
        <taxon>Eukaryota</taxon>
        <taxon>Fungi</taxon>
        <taxon>Dikarya</taxon>
        <taxon>Ascomycota</taxon>
        <taxon>Pezizomycotina</taxon>
        <taxon>Sordariomycetes</taxon>
        <taxon>Hypocreomycetidae</taxon>
        <taxon>Glomerellales</taxon>
        <taxon>Glomerellaceae</taxon>
        <taxon>Colletotrichum</taxon>
        <taxon>Colletotrichum gloeosporioides species complex</taxon>
    </lineage>
</organism>
<evidence type="ECO:0000313" key="6">
    <source>
        <dbReference type="Proteomes" id="UP000613401"/>
    </source>
</evidence>
<dbReference type="PROSITE" id="PS50102">
    <property type="entry name" value="RRM"/>
    <property type="match status" value="2"/>
</dbReference>
<dbReference type="CDD" id="cd00590">
    <property type="entry name" value="RRM_SF"/>
    <property type="match status" value="2"/>
</dbReference>
<feature type="compositionally biased region" description="Basic and acidic residues" evidence="3">
    <location>
        <begin position="274"/>
        <end position="286"/>
    </location>
</feature>
<evidence type="ECO:0000256" key="3">
    <source>
        <dbReference type="SAM" id="MobiDB-lite"/>
    </source>
</evidence>
<feature type="region of interest" description="Disordered" evidence="3">
    <location>
        <begin position="127"/>
        <end position="161"/>
    </location>
</feature>
<gene>
    <name evidence="5" type="ORF">GCG54_00007130</name>
</gene>
<dbReference type="GO" id="GO:0003723">
    <property type="term" value="F:RNA binding"/>
    <property type="evidence" value="ECO:0007669"/>
    <property type="project" value="UniProtKB-UniRule"/>
</dbReference>
<feature type="compositionally biased region" description="Polar residues" evidence="3">
    <location>
        <begin position="354"/>
        <end position="381"/>
    </location>
</feature>
<evidence type="ECO:0000259" key="4">
    <source>
        <dbReference type="PROSITE" id="PS50102"/>
    </source>
</evidence>
<accession>A0A8H4CMW3</accession>
<dbReference type="PANTHER" id="PTHR21245">
    <property type="entry name" value="HETEROGENEOUS NUCLEAR RIBONUCLEOPROTEIN"/>
    <property type="match status" value="1"/>
</dbReference>
<keyword evidence="6" id="KW-1185">Reference proteome</keyword>
<dbReference type="InterPro" id="IPR012677">
    <property type="entry name" value="Nucleotide-bd_a/b_plait_sf"/>
</dbReference>
<dbReference type="AlphaFoldDB" id="A0A8H4CMW3"/>
<dbReference type="Gene3D" id="3.30.70.330">
    <property type="match status" value="2"/>
</dbReference>
<feature type="domain" description="RRM" evidence="4">
    <location>
        <begin position="182"/>
        <end position="268"/>
    </location>
</feature>
<feature type="compositionally biased region" description="Basic and acidic residues" evidence="3">
    <location>
        <begin position="135"/>
        <end position="146"/>
    </location>
</feature>
<proteinExistence type="predicted"/>
<feature type="region of interest" description="Disordered" evidence="3">
    <location>
        <begin position="274"/>
        <end position="381"/>
    </location>
</feature>